<gene>
    <name evidence="5" type="ORF">HMPREF1421_00188</name>
</gene>
<dbReference type="InterPro" id="IPR001029">
    <property type="entry name" value="Flagellin_N"/>
</dbReference>
<dbReference type="Pfam" id="PF00669">
    <property type="entry name" value="Flagellin_N"/>
    <property type="match status" value="1"/>
</dbReference>
<proteinExistence type="predicted"/>
<dbReference type="EMBL" id="APDY01000012">
    <property type="protein sequence ID" value="EMH30600.1"/>
    <property type="molecule type" value="Genomic_DNA"/>
</dbReference>
<evidence type="ECO:0000256" key="3">
    <source>
        <dbReference type="ARBA" id="ARBA00025928"/>
    </source>
</evidence>
<dbReference type="NCBIfam" id="NF006265">
    <property type="entry name" value="PRK08412.1"/>
    <property type="match status" value="1"/>
</dbReference>
<evidence type="ECO:0000256" key="2">
    <source>
        <dbReference type="ARBA" id="ARBA00025143"/>
    </source>
</evidence>
<dbReference type="GO" id="GO:0005198">
    <property type="term" value="F:structural molecule activity"/>
    <property type="evidence" value="ECO:0007669"/>
    <property type="project" value="InterPro"/>
</dbReference>
<evidence type="ECO:0000313" key="6">
    <source>
        <dbReference type="Proteomes" id="UP000011872"/>
    </source>
</evidence>
<dbReference type="GO" id="GO:0009288">
    <property type="term" value="C:bacterial-type flagellum"/>
    <property type="evidence" value="ECO:0007669"/>
    <property type="project" value="InterPro"/>
</dbReference>
<comment type="caution">
    <text evidence="5">The sequence shown here is derived from an EMBL/GenBank/DDBJ whole genome shotgun (WGS) entry which is preliminary data.</text>
</comment>
<keyword evidence="1" id="KW-0843">Virulence</keyword>
<evidence type="ECO:0000313" key="5">
    <source>
        <dbReference type="EMBL" id="EMH30600.1"/>
    </source>
</evidence>
<comment type="subunit">
    <text evidence="3">Heteromer of FlaA and FlaB. FlaB is located proximal to the hook while the remainder of the filament is composed of the predominant FlaA.</text>
</comment>
<dbReference type="PANTHER" id="PTHR42792:SF1">
    <property type="entry name" value="FLAGELLAR HOOK-ASSOCIATED PROTEIN 3"/>
    <property type="match status" value="1"/>
</dbReference>
<dbReference type="SUPFAM" id="SSF64518">
    <property type="entry name" value="Phase 1 flagellin"/>
    <property type="match status" value="1"/>
</dbReference>
<keyword evidence="5" id="KW-0969">Cilium</keyword>
<dbReference type="Proteomes" id="UP000011872">
    <property type="component" value="Unassembled WGS sequence"/>
</dbReference>
<dbReference type="HOGENOM" id="CLU_020518_0_0_7"/>
<evidence type="ECO:0000259" key="4">
    <source>
        <dbReference type="Pfam" id="PF00669"/>
    </source>
</evidence>
<keyword evidence="5" id="KW-0966">Cell projection</keyword>
<feature type="domain" description="Flagellin N-terminal" evidence="4">
    <location>
        <begin position="33"/>
        <end position="161"/>
    </location>
</feature>
<accession>M3QFT7</accession>
<keyword evidence="5" id="KW-0282">Flagellum</keyword>
<sequence>MIIINLFWNTFSLFIKKTNKDLIMRVTFGSKYNQMNHYQNALQNKINDANTQIASGLKIRYGYQNSDINNQNLKFQYEENTLDQGIDVAQNAYTSTLNTDKALQEFSKTMEAFKTKLIQSANDVHSETSRAAIANDLERLKEHMINVANTSIGGEFLFGGSKVDRPPIDSNGKYHGNGEDLNALISSDNLVPYNISGQDLFLGTDKDKHKLITTNIKLLNQNKLHPDVMDALEHSSLPEEVFIKPSDTLRELIGDNDKDPTNDPKEFFYLQGVRPDGSSFKEKFALDKAYQNQESATKVSDLLDKIGHAYGNTSQNKVVDVSLNNWGQIEIKNLTPGSENLDFHLISSDGDFDDLDALRSSAKRVTEYVKSAFVTDRSLSQVKAVPNMYNPKVLEIPSVFVTKDNVLANKNTKLSEIFGDSVETLKINASRLGDTSAIKIPNLPIDLAIPILLDVKNSTIKDLKDAIKERFNNEVDVEIETNGRLRIIDNSSKESPISFALSTLDQKGLEVAGIPTNNASEYQKTYFNKEGAKLESNVAQIAQNGAANGSTKLSEVSKGSLENSVFNMKLNDVNGLFLEAQMNLDPNGAFLSLPNGVKIPLYDPTTADIQASKPNEVTYRQLMDAMSIALNYSNTDPAIYQQISDNPTSKESKERFIELLKQAKDNLSVNLNEEGKVIIQDNMHSNTKMQFMLFDKDANDFSQNALHSDKPSLKLNANNALIIDKPSVNFFDQLENTITSVRKGIYRPDALGDTYSSDMRNLGIQNGITLIDHLSDHIEKMIAKNGAHGKAFENIIRRNEVLKTQVQSIRGETTGTDMAETYNKFSNLTNNYNAVLASTNKINNLSLTKYL</sequence>
<evidence type="ECO:0000256" key="1">
    <source>
        <dbReference type="ARBA" id="ARBA00023026"/>
    </source>
</evidence>
<comment type="function">
    <text evidence="2">Flagellin is the subunit protein which polymerizes to form the filaments of bacterial flagella. Important for motility and virulence.</text>
</comment>
<reference evidence="5 6" key="1">
    <citation type="submission" date="2012-12" db="EMBL/GenBank/DDBJ databases">
        <authorList>
            <person name="Weinstock G."/>
            <person name="Sodergren E."/>
            <person name="Lobos E.A."/>
            <person name="Fulton L."/>
            <person name="Fulton R."/>
            <person name="Courtney L."/>
            <person name="Fronick C."/>
            <person name="O'Laughlin M."/>
            <person name="Godfrey J."/>
            <person name="Wilson R.M."/>
            <person name="Miner T."/>
            <person name="Farmer C."/>
            <person name="Delehaunty K."/>
            <person name="Cordes M."/>
            <person name="Minx P."/>
            <person name="Tomlinson C."/>
            <person name="Chen J."/>
            <person name="Wollam A."/>
            <person name="Pepin K.H."/>
            <person name="Bhonagiri V."/>
            <person name="Zhang X."/>
            <person name="Suruliraj S."/>
            <person name="Antonio M."/>
            <person name="Secka O."/>
            <person name="Thomas J."/>
            <person name="Warren W."/>
            <person name="Mitreva M."/>
            <person name="Mardis E.R."/>
            <person name="Wilson R.K."/>
        </authorList>
    </citation>
    <scope>NUCLEOTIDE SEQUENCE [LARGE SCALE GENOMIC DNA]</scope>
    <source>
        <strain evidence="5 6">GAM265BSii</strain>
    </source>
</reference>
<dbReference type="Gene3D" id="1.20.1330.10">
    <property type="entry name" value="f41 fragment of flagellin, N-terminal domain"/>
    <property type="match status" value="2"/>
</dbReference>
<dbReference type="PANTHER" id="PTHR42792">
    <property type="entry name" value="FLAGELLIN"/>
    <property type="match status" value="1"/>
</dbReference>
<dbReference type="AlphaFoldDB" id="M3QFT7"/>
<dbReference type="InterPro" id="IPR001492">
    <property type="entry name" value="Flagellin"/>
</dbReference>
<organism evidence="5 6">
    <name type="scientific">Helicobacter pylori GAM265BSii</name>
    <dbReference type="NCBI Taxonomy" id="1159049"/>
    <lineage>
        <taxon>Bacteria</taxon>
        <taxon>Pseudomonadati</taxon>
        <taxon>Campylobacterota</taxon>
        <taxon>Epsilonproteobacteria</taxon>
        <taxon>Campylobacterales</taxon>
        <taxon>Helicobacteraceae</taxon>
        <taxon>Helicobacter</taxon>
    </lineage>
</organism>
<protein>
    <submittedName>
        <fullName evidence="5">Putative flagellar hook-associated protein FlgL</fullName>
    </submittedName>
</protein>
<dbReference type="PATRIC" id="fig|1159049.3.peg.181"/>
<name>M3QFT7_HELPX</name>